<dbReference type="Proteomes" id="UP000018849">
    <property type="component" value="Unassembled WGS sequence"/>
</dbReference>
<name>A0A656JIG4_PSESF</name>
<dbReference type="EMBL" id="AOKF01004078">
    <property type="protein sequence ID" value="EPN26703.1"/>
    <property type="molecule type" value="Genomic_DNA"/>
</dbReference>
<dbReference type="AlphaFoldDB" id="A0A656JIG4"/>
<comment type="caution">
    <text evidence="1">The sequence shown here is derived from an EMBL/GenBank/DDBJ whole genome shotgun (WGS) entry which is preliminary data.</text>
</comment>
<gene>
    <name evidence="1" type="ORF">A245_47715</name>
</gene>
<evidence type="ECO:0000313" key="1">
    <source>
        <dbReference type="EMBL" id="EPN26703.1"/>
    </source>
</evidence>
<reference evidence="1 2" key="1">
    <citation type="journal article" date="2013" name="PLoS Pathog.">
        <title>Genomic analysis of the Kiwifruit pathogen Pseudomonas syringae pv. actinidiae provides insight into the origins of an emergent plant disease.</title>
        <authorList>
            <person name="McCann H.C."/>
            <person name="Rikkerink E.H."/>
            <person name="Bertels F."/>
            <person name="Fiers M."/>
            <person name="Lu A."/>
            <person name="Rees-George J."/>
            <person name="Andersen M.T."/>
            <person name="Gleave A.P."/>
            <person name="Haubold B."/>
            <person name="Wohlers M.W."/>
            <person name="Guttman D.S."/>
            <person name="Wang P.W."/>
            <person name="Straub C."/>
            <person name="Vanneste J.L."/>
            <person name="Rainey P.B."/>
            <person name="Templeton M.D."/>
        </authorList>
    </citation>
    <scope>NUCLEOTIDE SEQUENCE [LARGE SCALE GENOMIC DNA]</scope>
    <source>
        <strain evidence="1 2">ICMP 19096</strain>
    </source>
</reference>
<organism evidence="1 2">
    <name type="scientific">Pseudomonas syringae pv. actinidiae ICMP 19096</name>
    <dbReference type="NCBI Taxonomy" id="1194405"/>
    <lineage>
        <taxon>Bacteria</taxon>
        <taxon>Pseudomonadati</taxon>
        <taxon>Pseudomonadota</taxon>
        <taxon>Gammaproteobacteria</taxon>
        <taxon>Pseudomonadales</taxon>
        <taxon>Pseudomonadaceae</taxon>
        <taxon>Pseudomonas</taxon>
        <taxon>Pseudomonas syringae</taxon>
    </lineage>
</organism>
<sequence>MERYGNLGGNSNVARYEIGANSIIVEFGDGSQYLYDGTRPGQESVAELQRFARAGQGLNSYISRVVRKNYARKLR</sequence>
<accession>A0A656JIG4</accession>
<proteinExistence type="predicted"/>
<evidence type="ECO:0000313" key="2">
    <source>
        <dbReference type="Proteomes" id="UP000018849"/>
    </source>
</evidence>
<evidence type="ECO:0008006" key="3">
    <source>
        <dbReference type="Google" id="ProtNLM"/>
    </source>
</evidence>
<protein>
    <recommendedName>
        <fullName evidence="3">KTSC domain-containing protein</fullName>
    </recommendedName>
</protein>